<sequence length="62" mass="6809">MLKIVILVVIFAGIVYFEVPKLVRANARAELWAFSIILLIGFGLSVTLALGFVFPIPPLPQL</sequence>
<keyword evidence="1" id="KW-0812">Transmembrane</keyword>
<proteinExistence type="predicted"/>
<comment type="caution">
    <text evidence="2">The sequence shown here is derived from an EMBL/GenBank/DDBJ whole genome shotgun (WGS) entry which is preliminary data.</text>
</comment>
<protein>
    <submittedName>
        <fullName evidence="2">Uncharacterized protein</fullName>
    </submittedName>
</protein>
<keyword evidence="1" id="KW-1133">Transmembrane helix</keyword>
<accession>A0A177KHF0</accession>
<gene>
    <name evidence="2" type="ORF">AWH48_13435</name>
</gene>
<evidence type="ECO:0000313" key="2">
    <source>
        <dbReference type="EMBL" id="OAH52810.1"/>
    </source>
</evidence>
<dbReference type="EMBL" id="LQWZ01000037">
    <property type="protein sequence ID" value="OAH52810.1"/>
    <property type="molecule type" value="Genomic_DNA"/>
</dbReference>
<dbReference type="AlphaFoldDB" id="A0A177KHF0"/>
<reference evidence="2 3" key="1">
    <citation type="submission" date="2016-01" db="EMBL/GenBank/DDBJ databases">
        <title>Investigation of taxonomic status of Bacillus aminovorans.</title>
        <authorList>
            <person name="Verma A."/>
            <person name="Pal Y."/>
            <person name="Krishnamurthi S."/>
        </authorList>
    </citation>
    <scope>NUCLEOTIDE SEQUENCE [LARGE SCALE GENOMIC DNA]</scope>
    <source>
        <strain evidence="2 3">DSM 4337</strain>
    </source>
</reference>
<dbReference type="Proteomes" id="UP000077271">
    <property type="component" value="Unassembled WGS sequence"/>
</dbReference>
<name>A0A177KHF0_9BACI</name>
<feature type="transmembrane region" description="Helical" evidence="1">
    <location>
        <begin position="33"/>
        <end position="56"/>
    </location>
</feature>
<organism evidence="2 3">
    <name type="scientific">Domibacillus aminovorans</name>
    <dbReference type="NCBI Taxonomy" id="29332"/>
    <lineage>
        <taxon>Bacteria</taxon>
        <taxon>Bacillati</taxon>
        <taxon>Bacillota</taxon>
        <taxon>Bacilli</taxon>
        <taxon>Bacillales</taxon>
        <taxon>Bacillaceae</taxon>
        <taxon>Domibacillus</taxon>
    </lineage>
</organism>
<evidence type="ECO:0000313" key="3">
    <source>
        <dbReference type="Proteomes" id="UP000077271"/>
    </source>
</evidence>
<evidence type="ECO:0000256" key="1">
    <source>
        <dbReference type="SAM" id="Phobius"/>
    </source>
</evidence>
<keyword evidence="1" id="KW-0472">Membrane</keyword>